<comment type="function">
    <text evidence="1">Sequence-specific transcription factor which is part of a developmental regulatory system that provides cells with specific positional identities on the anterior-posterior axis.</text>
</comment>
<dbReference type="InterPro" id="IPR020479">
    <property type="entry name" value="HD_metazoa"/>
</dbReference>
<proteinExistence type="inferred from homology"/>
<dbReference type="PRINTS" id="PR00031">
    <property type="entry name" value="HTHREPRESSR"/>
</dbReference>
<gene>
    <name evidence="15" type="primary">Hoxd8</name>
    <name evidence="15" type="ORF">GTO93_0004312</name>
</gene>
<evidence type="ECO:0000256" key="9">
    <source>
        <dbReference type="ARBA" id="ARBA00023242"/>
    </source>
</evidence>
<evidence type="ECO:0000256" key="10">
    <source>
        <dbReference type="ARBA" id="ARBA00040141"/>
    </source>
</evidence>
<dbReference type="InterPro" id="IPR001356">
    <property type="entry name" value="HD"/>
</dbReference>
<dbReference type="PANTHER" id="PTHR46166">
    <property type="entry name" value="HOMEOBOX DOMAIN-CONTAINING PROTEIN"/>
    <property type="match status" value="1"/>
</dbReference>
<keyword evidence="9 11" id="KW-0539">Nucleus</keyword>
<organism evidence="15 16">
    <name type="scientific">Polyodon spathula</name>
    <name type="common">North American paddlefish</name>
    <name type="synonym">Squalus spathula</name>
    <dbReference type="NCBI Taxonomy" id="7913"/>
    <lineage>
        <taxon>Eukaryota</taxon>
        <taxon>Metazoa</taxon>
        <taxon>Chordata</taxon>
        <taxon>Craniata</taxon>
        <taxon>Vertebrata</taxon>
        <taxon>Euteleostomi</taxon>
        <taxon>Actinopterygii</taxon>
        <taxon>Chondrostei</taxon>
        <taxon>Acipenseriformes</taxon>
        <taxon>Polyodontidae</taxon>
        <taxon>Polyodon</taxon>
    </lineage>
</organism>
<dbReference type="Pfam" id="PF04617">
    <property type="entry name" value="Hox9_act"/>
    <property type="match status" value="1"/>
</dbReference>
<dbReference type="PROSITE" id="PS50071">
    <property type="entry name" value="HOMEOBOX_2"/>
    <property type="match status" value="1"/>
</dbReference>
<keyword evidence="6 11" id="KW-0238">DNA-binding</keyword>
<dbReference type="SUPFAM" id="SSF46689">
    <property type="entry name" value="Homeodomain-like"/>
    <property type="match status" value="2"/>
</dbReference>
<sequence>MSTSGTLSNYYVDAIIGHEVEDVYGARFAQGAHSTTSRPSGVGDSPDFSSCSFAPKSAVFSSSWSPVHPQSSAAVSGIYHPYMHQSHLAAAESRYVRSWIEPLSTSVSFSGFHPNSRHYGIKPETLPSSKRTECSSFEAQAPSIPDFTSASFSESKDKPAKAKEPFSNDISRNSELKEETQQQLDPSNPAANWIHARSTRKKRCPYTKYQTLELEKEFLFNMYLTRDRQTLPAIEMSSYFVNPFYSKYKAAETIGPTYYDCPFPQDVNSRHAVMYGSSASFQHPTQVQEYYHHGTSAIQNAGYQPNPCGITCHGDSSKFYGYDNLQRQQLFTTQQETELVQYPDCKSSSSNTGEEPEHLNQNSSPSQMFPWMRPQAPGRRRGRQTYTRFQTLELEKEFLFNPYLTRKRRIEVSHALGLSERQVKIWFQNRRMKWKKENNKDKFPSSRPEDGEEVKMEPGDSVQDKADNETA</sequence>
<dbReference type="SMART" id="SM00389">
    <property type="entry name" value="HOX"/>
    <property type="match status" value="2"/>
</dbReference>
<keyword evidence="4" id="KW-0217">Developmental protein</keyword>
<evidence type="ECO:0000256" key="2">
    <source>
        <dbReference type="ARBA" id="ARBA00004123"/>
    </source>
</evidence>
<feature type="non-terminal residue" evidence="15">
    <location>
        <position position="1"/>
    </location>
</feature>
<evidence type="ECO:0000259" key="14">
    <source>
        <dbReference type="PROSITE" id="PS50071"/>
    </source>
</evidence>
<feature type="compositionally biased region" description="Basic and acidic residues" evidence="13">
    <location>
        <begin position="154"/>
        <end position="180"/>
    </location>
</feature>
<evidence type="ECO:0000313" key="15">
    <source>
        <dbReference type="EMBL" id="MBN3277545.1"/>
    </source>
</evidence>
<evidence type="ECO:0000256" key="13">
    <source>
        <dbReference type="SAM" id="MobiDB-lite"/>
    </source>
</evidence>
<dbReference type="EMBL" id="JAAWVQ010071187">
    <property type="protein sequence ID" value="MBN3277545.1"/>
    <property type="molecule type" value="Genomic_DNA"/>
</dbReference>
<keyword evidence="16" id="KW-1185">Reference proteome</keyword>
<comment type="similarity">
    <text evidence="3">Belongs to the Antp homeobox family.</text>
</comment>
<dbReference type="Proteomes" id="UP001166093">
    <property type="component" value="Unassembled WGS sequence"/>
</dbReference>
<dbReference type="Pfam" id="PF00046">
    <property type="entry name" value="Homeodomain"/>
    <property type="match status" value="1"/>
</dbReference>
<dbReference type="InterPro" id="IPR017970">
    <property type="entry name" value="Homeobox_CS"/>
</dbReference>
<evidence type="ECO:0000256" key="7">
    <source>
        <dbReference type="ARBA" id="ARBA00023155"/>
    </source>
</evidence>
<feature type="compositionally biased region" description="Polar residues" evidence="13">
    <location>
        <begin position="346"/>
        <end position="367"/>
    </location>
</feature>
<feature type="region of interest" description="Disordered" evidence="13">
    <location>
        <begin position="344"/>
        <end position="383"/>
    </location>
</feature>
<feature type="DNA-binding region" description="Homeobox" evidence="11">
    <location>
        <begin position="379"/>
        <end position="438"/>
    </location>
</feature>
<name>A0ABS2XU95_POLSP</name>
<evidence type="ECO:0000256" key="1">
    <source>
        <dbReference type="ARBA" id="ARBA00003263"/>
    </source>
</evidence>
<evidence type="ECO:0000256" key="12">
    <source>
        <dbReference type="RuleBase" id="RU000682"/>
    </source>
</evidence>
<evidence type="ECO:0000256" key="6">
    <source>
        <dbReference type="ARBA" id="ARBA00023125"/>
    </source>
</evidence>
<feature type="region of interest" description="Disordered" evidence="13">
    <location>
        <begin position="436"/>
        <end position="471"/>
    </location>
</feature>
<evidence type="ECO:0000256" key="11">
    <source>
        <dbReference type="PROSITE-ProRule" id="PRU00108"/>
    </source>
</evidence>
<dbReference type="InterPro" id="IPR000047">
    <property type="entry name" value="HTH_motif"/>
</dbReference>
<dbReference type="InterPro" id="IPR050948">
    <property type="entry name" value="Antp_homeobox_TF"/>
</dbReference>
<dbReference type="InterPro" id="IPR009057">
    <property type="entry name" value="Homeodomain-like_sf"/>
</dbReference>
<evidence type="ECO:0000256" key="8">
    <source>
        <dbReference type="ARBA" id="ARBA00023163"/>
    </source>
</evidence>
<keyword evidence="5" id="KW-0805">Transcription regulation</keyword>
<evidence type="ECO:0000256" key="5">
    <source>
        <dbReference type="ARBA" id="ARBA00023015"/>
    </source>
</evidence>
<dbReference type="PROSITE" id="PS00027">
    <property type="entry name" value="HOMEOBOX_1"/>
    <property type="match status" value="1"/>
</dbReference>
<evidence type="ECO:0000256" key="3">
    <source>
        <dbReference type="ARBA" id="ARBA00009107"/>
    </source>
</evidence>
<protein>
    <recommendedName>
        <fullName evidence="10">Homeobox protein Hox-D8</fullName>
    </recommendedName>
</protein>
<dbReference type="InterPro" id="IPR001827">
    <property type="entry name" value="Homeobox_Antennapedia_CS"/>
</dbReference>
<reference evidence="15" key="1">
    <citation type="journal article" date="2021" name="Cell">
        <title>Tracing the genetic footprints of vertebrate landing in non-teleost ray-finned fishes.</title>
        <authorList>
            <person name="Bi X."/>
            <person name="Wang K."/>
            <person name="Yang L."/>
            <person name="Pan H."/>
            <person name="Jiang H."/>
            <person name="Wei Q."/>
            <person name="Fang M."/>
            <person name="Yu H."/>
            <person name="Zhu C."/>
            <person name="Cai Y."/>
            <person name="He Y."/>
            <person name="Gan X."/>
            <person name="Zeng H."/>
            <person name="Yu D."/>
            <person name="Zhu Y."/>
            <person name="Jiang H."/>
            <person name="Qiu Q."/>
            <person name="Yang H."/>
            <person name="Zhang Y.E."/>
            <person name="Wang W."/>
            <person name="Zhu M."/>
            <person name="He S."/>
            <person name="Zhang G."/>
        </authorList>
    </citation>
    <scope>NUCLEOTIDE SEQUENCE</scope>
    <source>
        <strain evidence="15">Pddl_001</strain>
    </source>
</reference>
<comment type="subcellular location">
    <subcellularLocation>
        <location evidence="2 11 12">Nucleus</location>
    </subcellularLocation>
</comment>
<feature type="domain" description="Homeobox" evidence="14">
    <location>
        <begin position="377"/>
        <end position="437"/>
    </location>
</feature>
<keyword evidence="7 11" id="KW-0371">Homeobox</keyword>
<dbReference type="Gene3D" id="1.10.10.60">
    <property type="entry name" value="Homeodomain-like"/>
    <property type="match status" value="2"/>
</dbReference>
<dbReference type="PRINTS" id="PR00024">
    <property type="entry name" value="HOMEOBOX"/>
</dbReference>
<evidence type="ECO:0000256" key="4">
    <source>
        <dbReference type="ARBA" id="ARBA00022473"/>
    </source>
</evidence>
<evidence type="ECO:0000313" key="16">
    <source>
        <dbReference type="Proteomes" id="UP001166093"/>
    </source>
</evidence>
<accession>A0ABS2XU95</accession>
<comment type="caution">
    <text evidence="15">The sequence shown here is derived from an EMBL/GenBank/DDBJ whole genome shotgun (WGS) entry which is preliminary data.</text>
</comment>
<dbReference type="InterPro" id="IPR006711">
    <property type="entry name" value="Hox9_activation_N"/>
</dbReference>
<feature type="non-terminal residue" evidence="15">
    <location>
        <position position="471"/>
    </location>
</feature>
<dbReference type="CDD" id="cd00086">
    <property type="entry name" value="homeodomain"/>
    <property type="match status" value="2"/>
</dbReference>
<dbReference type="PANTHER" id="PTHR46166:SF1">
    <property type="entry name" value="HOMEOBOX PROTEIN HOX-D8"/>
    <property type="match status" value="1"/>
</dbReference>
<keyword evidence="8" id="KW-0804">Transcription</keyword>
<dbReference type="PROSITE" id="PS00032">
    <property type="entry name" value="ANTENNAPEDIA"/>
    <property type="match status" value="1"/>
</dbReference>
<feature type="region of interest" description="Disordered" evidence="13">
    <location>
        <begin position="145"/>
        <end position="189"/>
    </location>
</feature>